<evidence type="ECO:0000313" key="2">
    <source>
        <dbReference type="Proteomes" id="UP000189705"/>
    </source>
</evidence>
<evidence type="ECO:0000256" key="1">
    <source>
        <dbReference type="SAM" id="MobiDB-lite"/>
    </source>
</evidence>
<reference evidence="3" key="1">
    <citation type="submission" date="2025-08" db="UniProtKB">
        <authorList>
            <consortium name="RefSeq"/>
        </authorList>
    </citation>
    <scope>IDENTIFICATION</scope>
</reference>
<dbReference type="InParanoid" id="A0A1U7RU09"/>
<accession>A0A1U7RU09</accession>
<sequence length="210" mass="24263">MEDTKEIIQGEDSMSQHNENNIVRGERKSPRRIIYFANGDTMEEYSTEEEEEEEEHQTLDTSKFSWGLYLWFWAVRIASTSFFTCEFLGGKLATLFGLNEPKYQYAIDEYYRTQSKESEDDEDGEEIFEKNEVNSLNEKCHLELQSIGYGSVGLKDPAEFSQRGACANVNEATKRDYKVQTQSQLLRNNENIATGVSLDMPPENDQQNMN</sequence>
<dbReference type="Proteomes" id="UP000189705">
    <property type="component" value="Unplaced"/>
</dbReference>
<feature type="compositionally biased region" description="Polar residues" evidence="1">
    <location>
        <begin position="12"/>
        <end position="21"/>
    </location>
</feature>
<gene>
    <name evidence="3" type="primary">FAM177B</name>
</gene>
<feature type="region of interest" description="Disordered" evidence="1">
    <location>
        <begin position="1"/>
        <end position="26"/>
    </location>
</feature>
<dbReference type="InterPro" id="IPR028260">
    <property type="entry name" value="FAM177"/>
</dbReference>
<dbReference type="PANTHER" id="PTHR31206:SF9">
    <property type="entry name" value="PROTEIN FAM177B"/>
    <property type="match status" value="1"/>
</dbReference>
<dbReference type="AlphaFoldDB" id="A0A1U7RU09"/>
<name>A0A1U7RU09_ALLSI</name>
<organism evidence="2 3">
    <name type="scientific">Alligator sinensis</name>
    <name type="common">Chinese alligator</name>
    <dbReference type="NCBI Taxonomy" id="38654"/>
    <lineage>
        <taxon>Eukaryota</taxon>
        <taxon>Metazoa</taxon>
        <taxon>Chordata</taxon>
        <taxon>Craniata</taxon>
        <taxon>Vertebrata</taxon>
        <taxon>Euteleostomi</taxon>
        <taxon>Archelosauria</taxon>
        <taxon>Archosauria</taxon>
        <taxon>Crocodylia</taxon>
        <taxon>Alligatoridae</taxon>
        <taxon>Alligatorinae</taxon>
        <taxon>Alligator</taxon>
    </lineage>
</organism>
<dbReference type="GeneID" id="102381242"/>
<evidence type="ECO:0000313" key="3">
    <source>
        <dbReference type="RefSeq" id="XP_006029252.2"/>
    </source>
</evidence>
<dbReference type="KEGG" id="asn:102381242"/>
<proteinExistence type="predicted"/>
<dbReference type="CTD" id="400823"/>
<protein>
    <submittedName>
        <fullName evidence="3">Protein FAM177B isoform X1</fullName>
    </submittedName>
</protein>
<dbReference type="RefSeq" id="XP_006029252.2">
    <property type="nucleotide sequence ID" value="XM_006029190.3"/>
</dbReference>
<dbReference type="PANTHER" id="PTHR31206">
    <property type="entry name" value="LP10445P"/>
    <property type="match status" value="1"/>
</dbReference>
<dbReference type="Pfam" id="PF14774">
    <property type="entry name" value="FAM177"/>
    <property type="match status" value="1"/>
</dbReference>
<keyword evidence="2" id="KW-1185">Reference proteome</keyword>
<dbReference type="eggNOG" id="ENOG502S4DM">
    <property type="taxonomic scope" value="Eukaryota"/>
</dbReference>
<dbReference type="OrthoDB" id="45963at2759"/>